<comment type="caution">
    <text evidence="1">The sequence shown here is derived from an EMBL/GenBank/DDBJ whole genome shotgun (WGS) entry which is preliminary data.</text>
</comment>
<protein>
    <recommendedName>
        <fullName evidence="3">VOC domain-containing protein</fullName>
    </recommendedName>
</protein>
<proteinExistence type="predicted"/>
<dbReference type="Gene3D" id="3.10.180.10">
    <property type="entry name" value="2,3-Dihydroxybiphenyl 1,2-Dioxygenase, domain 1"/>
    <property type="match status" value="2"/>
</dbReference>
<dbReference type="SUPFAM" id="SSF54593">
    <property type="entry name" value="Glyoxalase/Bleomycin resistance protein/Dihydroxybiphenyl dioxygenase"/>
    <property type="match status" value="1"/>
</dbReference>
<sequence length="285" mass="31859">MLEQTDRLSLAVRDANEAATNLNIIFDSVVVGDSKDLAANARRVTLQLGYDQLELYEPLGPGPVANFISSGQRGIFAGGFALKEPSVLAEKIERAGIKVSQQEDRFIIYPEDLKGTGVILSPIRDQEKVGLIDNIWQITYTIPDLDEGVSFYNELFSLNDKLTQRYTSKVWGYHGAITWFDARKGAGLDSLEYLDPYENEKAAGRFLSKTGNIGGIYMASVHTDDLPIVRERVLKTGGGWQESPNAVSTGFIHPKRTYGLLLGVMYYHEFDERRPTLDHPNSWDH</sequence>
<dbReference type="InterPro" id="IPR029068">
    <property type="entry name" value="Glyas_Bleomycin-R_OHBP_Dase"/>
</dbReference>
<evidence type="ECO:0000313" key="2">
    <source>
        <dbReference type="Proteomes" id="UP000316199"/>
    </source>
</evidence>
<dbReference type="EMBL" id="SHAG01000035">
    <property type="protein sequence ID" value="RZO75429.1"/>
    <property type="molecule type" value="Genomic_DNA"/>
</dbReference>
<dbReference type="AlphaFoldDB" id="A0A520RYW2"/>
<accession>A0A520RYW2</accession>
<evidence type="ECO:0008006" key="3">
    <source>
        <dbReference type="Google" id="ProtNLM"/>
    </source>
</evidence>
<dbReference type="Proteomes" id="UP000316199">
    <property type="component" value="Unassembled WGS sequence"/>
</dbReference>
<evidence type="ECO:0000313" key="1">
    <source>
        <dbReference type="EMBL" id="RZO75429.1"/>
    </source>
</evidence>
<reference evidence="1 2" key="1">
    <citation type="submission" date="2019-02" db="EMBL/GenBank/DDBJ databases">
        <title>Prokaryotic population dynamics and viral predation in marine succession experiment using metagenomics: the confinement effect.</title>
        <authorList>
            <person name="Haro-Moreno J.M."/>
            <person name="Rodriguez-Valera F."/>
            <person name="Lopez-Perez M."/>
        </authorList>
    </citation>
    <scope>NUCLEOTIDE SEQUENCE [LARGE SCALE GENOMIC DNA]</scope>
    <source>
        <strain evidence="1">MED-G157</strain>
    </source>
</reference>
<gene>
    <name evidence="1" type="ORF">EVA68_07005</name>
</gene>
<organism evidence="1 2">
    <name type="scientific">OM182 bacterium</name>
    <dbReference type="NCBI Taxonomy" id="2510334"/>
    <lineage>
        <taxon>Bacteria</taxon>
        <taxon>Pseudomonadati</taxon>
        <taxon>Pseudomonadota</taxon>
        <taxon>Gammaproteobacteria</taxon>
        <taxon>OMG group</taxon>
        <taxon>OM182 clade</taxon>
    </lineage>
</organism>
<name>A0A520RYW2_9GAMM</name>